<dbReference type="SUPFAM" id="SSF55729">
    <property type="entry name" value="Acyl-CoA N-acyltransferases (Nat)"/>
    <property type="match status" value="1"/>
</dbReference>
<organism evidence="2 3">
    <name type="scientific">Trinickia caryophylli</name>
    <name type="common">Paraburkholderia caryophylli</name>
    <dbReference type="NCBI Taxonomy" id="28094"/>
    <lineage>
        <taxon>Bacteria</taxon>
        <taxon>Pseudomonadati</taxon>
        <taxon>Pseudomonadota</taxon>
        <taxon>Betaproteobacteria</taxon>
        <taxon>Burkholderiales</taxon>
        <taxon>Burkholderiaceae</taxon>
        <taxon>Trinickia</taxon>
    </lineage>
</organism>
<dbReference type="InterPro" id="IPR051908">
    <property type="entry name" value="Ribosomal_N-acetyltransferase"/>
</dbReference>
<dbReference type="InterPro" id="IPR016181">
    <property type="entry name" value="Acyl_CoA_acyltransferase"/>
</dbReference>
<protein>
    <submittedName>
        <fullName evidence="2">Protein N-acetyltransferase, RimJ/RimL family</fullName>
    </submittedName>
</protein>
<name>A0A1X7EE39_TRICW</name>
<keyword evidence="3" id="KW-1185">Reference proteome</keyword>
<dbReference type="GO" id="GO:0005737">
    <property type="term" value="C:cytoplasm"/>
    <property type="evidence" value="ECO:0007669"/>
    <property type="project" value="TreeGrafter"/>
</dbReference>
<dbReference type="PANTHER" id="PTHR43441:SF2">
    <property type="entry name" value="FAMILY ACETYLTRANSFERASE, PUTATIVE (AFU_ORTHOLOGUE AFUA_7G00850)-RELATED"/>
    <property type="match status" value="1"/>
</dbReference>
<evidence type="ECO:0000313" key="2">
    <source>
        <dbReference type="EMBL" id="SMF32367.1"/>
    </source>
</evidence>
<sequence length="227" mass="25284">MNRLEVPRVIETNAVRLRPFREGDAQTLFTVLLGDAEATAWLPMRTHANVAETRAFIAQCEAEWRNGYRYTWALEDAAGSTLLAAISLRPEPPRAEIGVIISRLEAHRRRRASLAALLKLIRWLLAQPALCRIHAYCAPEGAAASTLTRLGFAFEGRLTNWEPRPNQGLLAADALLFAITREPGATDVPRLHRLVDGSGKRADCREVARQGDDPPWRGIFPNSDYPL</sequence>
<dbReference type="STRING" id="28094.SAMN06295900_105264"/>
<evidence type="ECO:0000313" key="3">
    <source>
        <dbReference type="Proteomes" id="UP000192911"/>
    </source>
</evidence>
<dbReference type="InterPro" id="IPR000182">
    <property type="entry name" value="GNAT_dom"/>
</dbReference>
<dbReference type="EMBL" id="FXAH01000005">
    <property type="protein sequence ID" value="SMF32367.1"/>
    <property type="molecule type" value="Genomic_DNA"/>
</dbReference>
<reference evidence="3" key="1">
    <citation type="submission" date="2017-04" db="EMBL/GenBank/DDBJ databases">
        <authorList>
            <person name="Varghese N."/>
            <person name="Submissions S."/>
        </authorList>
    </citation>
    <scope>NUCLEOTIDE SEQUENCE [LARGE SCALE GENOMIC DNA]</scope>
    <source>
        <strain evidence="3">Ballard 720</strain>
    </source>
</reference>
<dbReference type="GeneID" id="95553655"/>
<dbReference type="PANTHER" id="PTHR43441">
    <property type="entry name" value="RIBOSOMAL-PROTEIN-SERINE ACETYLTRANSFERASE"/>
    <property type="match status" value="1"/>
</dbReference>
<keyword evidence="2" id="KW-0808">Transferase</keyword>
<dbReference type="RefSeq" id="WP_102623039.1">
    <property type="nucleotide sequence ID" value="NZ_BSQD01000004.1"/>
</dbReference>
<proteinExistence type="predicted"/>
<dbReference type="Gene3D" id="3.40.630.30">
    <property type="match status" value="1"/>
</dbReference>
<dbReference type="OrthoDB" id="9100705at2"/>
<dbReference type="Pfam" id="PF13302">
    <property type="entry name" value="Acetyltransf_3"/>
    <property type="match status" value="1"/>
</dbReference>
<feature type="domain" description="N-acetyltransferase" evidence="1">
    <location>
        <begin position="15"/>
        <end position="182"/>
    </location>
</feature>
<gene>
    <name evidence="2" type="ORF">SAMN06295900_105264</name>
</gene>
<dbReference type="GO" id="GO:0008999">
    <property type="term" value="F:protein-N-terminal-alanine acetyltransferase activity"/>
    <property type="evidence" value="ECO:0007669"/>
    <property type="project" value="TreeGrafter"/>
</dbReference>
<evidence type="ECO:0000259" key="1">
    <source>
        <dbReference type="PROSITE" id="PS51186"/>
    </source>
</evidence>
<dbReference type="AlphaFoldDB" id="A0A1X7EE39"/>
<accession>A0A1X7EE39</accession>
<dbReference type="GO" id="GO:1990189">
    <property type="term" value="F:protein N-terminal-serine acetyltransferase activity"/>
    <property type="evidence" value="ECO:0007669"/>
    <property type="project" value="TreeGrafter"/>
</dbReference>
<dbReference type="PROSITE" id="PS51186">
    <property type="entry name" value="GNAT"/>
    <property type="match status" value="1"/>
</dbReference>
<dbReference type="Proteomes" id="UP000192911">
    <property type="component" value="Unassembled WGS sequence"/>
</dbReference>